<keyword evidence="4" id="KW-1185">Reference proteome</keyword>
<dbReference type="InterPro" id="IPR011256">
    <property type="entry name" value="Reg_factor_effector_dom_sf"/>
</dbReference>
<proteinExistence type="predicted"/>
<sequence>MLNIGDFAGITGLSVKALRHYDEKGLLVPDSVDERSGYRRYGEGQVRAGATVRALRAAGLSLPEIAEAAAQDSAVSAVRAHRDRVLVEREREDRAFAAAEQELRALRVPVSIELRHAPEQHFVGRPLHAPSEDPDALTDDDANATFAELYGQLVGAGIPLSGEFWTALRSGERGDLELVGCWAVPGPFDSEWAHPGDHVGILPARTELVAQWRPEHGEELPDGATHPAIIALFDALDERGIELRLNRMEVRQTVLGQDPDDCTVEVSVRIHERTAG</sequence>
<evidence type="ECO:0000313" key="3">
    <source>
        <dbReference type="EMBL" id="TDP95887.1"/>
    </source>
</evidence>
<dbReference type="Gene3D" id="1.10.1660.10">
    <property type="match status" value="1"/>
</dbReference>
<dbReference type="PROSITE" id="PS00552">
    <property type="entry name" value="HTH_MERR_1"/>
    <property type="match status" value="1"/>
</dbReference>
<protein>
    <submittedName>
        <fullName evidence="3">DNA-binding transcriptional MerR regulator</fullName>
    </submittedName>
</protein>
<dbReference type="Gene3D" id="3.20.80.10">
    <property type="entry name" value="Regulatory factor, effector binding domain"/>
    <property type="match status" value="1"/>
</dbReference>
<evidence type="ECO:0000259" key="2">
    <source>
        <dbReference type="PROSITE" id="PS50937"/>
    </source>
</evidence>
<dbReference type="PROSITE" id="PS50937">
    <property type="entry name" value="HTH_MERR_2"/>
    <property type="match status" value="1"/>
</dbReference>
<dbReference type="GO" id="GO:0003700">
    <property type="term" value="F:DNA-binding transcription factor activity"/>
    <property type="evidence" value="ECO:0007669"/>
    <property type="project" value="InterPro"/>
</dbReference>
<dbReference type="Proteomes" id="UP000295601">
    <property type="component" value="Unassembled WGS sequence"/>
</dbReference>
<evidence type="ECO:0000256" key="1">
    <source>
        <dbReference type="ARBA" id="ARBA00023125"/>
    </source>
</evidence>
<reference evidence="3 4" key="1">
    <citation type="submission" date="2019-03" db="EMBL/GenBank/DDBJ databases">
        <title>Genomic analyses of the natural microbiome of Caenorhabditis elegans.</title>
        <authorList>
            <person name="Samuel B."/>
        </authorList>
    </citation>
    <scope>NUCLEOTIDE SEQUENCE [LARGE SCALE GENOMIC DNA]</scope>
    <source>
        <strain evidence="3 4">JUb18</strain>
    </source>
</reference>
<dbReference type="RefSeq" id="WP_133615671.1">
    <property type="nucleotide sequence ID" value="NZ_SNYA01000001.1"/>
</dbReference>
<dbReference type="PANTHER" id="PTHR30204">
    <property type="entry name" value="REDOX-CYCLING DRUG-SENSING TRANSCRIPTIONAL ACTIVATOR SOXR"/>
    <property type="match status" value="1"/>
</dbReference>
<dbReference type="InterPro" id="IPR047057">
    <property type="entry name" value="MerR_fam"/>
</dbReference>
<keyword evidence="1 3" id="KW-0238">DNA-binding</keyword>
<evidence type="ECO:0000313" key="4">
    <source>
        <dbReference type="Proteomes" id="UP000295601"/>
    </source>
</evidence>
<organism evidence="3 4">
    <name type="scientific">Leucobacter luti</name>
    <dbReference type="NCBI Taxonomy" id="340320"/>
    <lineage>
        <taxon>Bacteria</taxon>
        <taxon>Bacillati</taxon>
        <taxon>Actinomycetota</taxon>
        <taxon>Actinomycetes</taxon>
        <taxon>Micrococcales</taxon>
        <taxon>Microbacteriaceae</taxon>
        <taxon>Leucobacter</taxon>
    </lineage>
</organism>
<dbReference type="EMBL" id="SNYA01000001">
    <property type="protein sequence ID" value="TDP95887.1"/>
    <property type="molecule type" value="Genomic_DNA"/>
</dbReference>
<accession>A0A4R6S990</accession>
<dbReference type="InterPro" id="IPR009061">
    <property type="entry name" value="DNA-bd_dom_put_sf"/>
</dbReference>
<dbReference type="AlphaFoldDB" id="A0A4R6S990"/>
<feature type="domain" description="HTH merR-type" evidence="2">
    <location>
        <begin position="1"/>
        <end position="71"/>
    </location>
</feature>
<dbReference type="InterPro" id="IPR000551">
    <property type="entry name" value="MerR-type_HTH_dom"/>
</dbReference>
<comment type="caution">
    <text evidence="3">The sequence shown here is derived from an EMBL/GenBank/DDBJ whole genome shotgun (WGS) entry which is preliminary data.</text>
</comment>
<gene>
    <name evidence="3" type="ORF">EDF62_0581</name>
</gene>
<dbReference type="OrthoDB" id="9809391at2"/>
<dbReference type="SUPFAM" id="SSF46955">
    <property type="entry name" value="Putative DNA-binding domain"/>
    <property type="match status" value="1"/>
</dbReference>
<name>A0A4R6S990_9MICO</name>
<dbReference type="SMART" id="SM00422">
    <property type="entry name" value="HTH_MERR"/>
    <property type="match status" value="1"/>
</dbReference>
<dbReference type="PANTHER" id="PTHR30204:SF97">
    <property type="entry name" value="MERR FAMILY REGULATORY PROTEIN"/>
    <property type="match status" value="1"/>
</dbReference>
<dbReference type="Pfam" id="PF13411">
    <property type="entry name" value="MerR_1"/>
    <property type="match status" value="1"/>
</dbReference>
<dbReference type="GO" id="GO:0003677">
    <property type="term" value="F:DNA binding"/>
    <property type="evidence" value="ECO:0007669"/>
    <property type="project" value="UniProtKB-KW"/>
</dbReference>